<evidence type="ECO:0000313" key="4">
    <source>
        <dbReference type="Proteomes" id="UP000268535"/>
    </source>
</evidence>
<dbReference type="Proteomes" id="UP000268535">
    <property type="component" value="Unassembled WGS sequence"/>
</dbReference>
<dbReference type="EMBL" id="ML014111">
    <property type="protein sequence ID" value="RKP04286.1"/>
    <property type="molecule type" value="Genomic_DNA"/>
</dbReference>
<feature type="compositionally biased region" description="Low complexity" evidence="1">
    <location>
        <begin position="67"/>
        <end position="79"/>
    </location>
</feature>
<name>A0A4P9XFC8_9FUNG</name>
<evidence type="ECO:0000313" key="3">
    <source>
        <dbReference type="EMBL" id="RKP04286.1"/>
    </source>
</evidence>
<protein>
    <submittedName>
        <fullName evidence="3">Uncharacterized protein</fullName>
    </submittedName>
</protein>
<proteinExistence type="predicted"/>
<organism evidence="3 5">
    <name type="scientific">Caulochytrium protostelioides</name>
    <dbReference type="NCBI Taxonomy" id="1555241"/>
    <lineage>
        <taxon>Eukaryota</taxon>
        <taxon>Fungi</taxon>
        <taxon>Fungi incertae sedis</taxon>
        <taxon>Chytridiomycota</taxon>
        <taxon>Chytridiomycota incertae sedis</taxon>
        <taxon>Chytridiomycetes</taxon>
        <taxon>Caulochytriales</taxon>
        <taxon>Caulochytriaceae</taxon>
        <taxon>Caulochytrium</taxon>
    </lineage>
</organism>
<feature type="region of interest" description="Disordered" evidence="1">
    <location>
        <begin position="50"/>
        <end position="84"/>
    </location>
</feature>
<evidence type="ECO:0000256" key="1">
    <source>
        <dbReference type="SAM" id="MobiDB-lite"/>
    </source>
</evidence>
<reference evidence="3" key="2">
    <citation type="submission" date="2018-04" db="EMBL/GenBank/DDBJ databases">
        <title>Leveraging single-cell genomics to expand the Fungal Tree of Life.</title>
        <authorList>
            <consortium name="DOE Joint Genome Institute"/>
            <person name="Ahrendt S.R."/>
            <person name="Quandt C.A."/>
            <person name="Ciobanu D."/>
            <person name="Clum A."/>
            <person name="Salamov A."/>
            <person name="Andreopoulos B."/>
            <person name="Cheng J.-F."/>
            <person name="Woyke T."/>
            <person name="Pelin A."/>
            <person name="Henrissat B."/>
            <person name="Benny G.L."/>
            <person name="Smith M.E."/>
            <person name="James T.Y."/>
            <person name="Grigoriev I.V."/>
        </authorList>
    </citation>
    <scope>NUCLEOTIDE SEQUENCE</scope>
    <source>
        <strain evidence="3">ATCC 52028</strain>
    </source>
</reference>
<feature type="region of interest" description="Disordered" evidence="1">
    <location>
        <begin position="1144"/>
        <end position="1168"/>
    </location>
</feature>
<dbReference type="Gene3D" id="1.25.40.10">
    <property type="entry name" value="Tetratricopeptide repeat domain"/>
    <property type="match status" value="1"/>
</dbReference>
<evidence type="ECO:0000313" key="2">
    <source>
        <dbReference type="EMBL" id="RKO97870.1"/>
    </source>
</evidence>
<accession>A0A4P9XFC8</accession>
<dbReference type="Proteomes" id="UP000274922">
    <property type="component" value="Unassembled WGS sequence"/>
</dbReference>
<dbReference type="InterPro" id="IPR011990">
    <property type="entry name" value="TPR-like_helical_dom_sf"/>
</dbReference>
<sequence>MWPSPLPRLLARLLARRPPGPVCRPPRRLAIAETAVAACCSPLIVRSVRTASRPRSRGKSHPNVDIPAAATGAAPAATGNSTRPAAVAQLETKATRERALALIHAPVPNLALKWHAVLVHVVRKHPGIASDPAWVTALLDRIDQSPHYWDQLTGVFILAKLPRALWRHAAALKPALERLIRRVLQEADDPDRFAYLFSLLRRLVAVAPVHRHLSDALLGQIVSGYLKTPGLAYPEVWAAAHFVTEHLQLNWKALPYPVQGVWPKRLERIIQHAAQQRAIAAYQGIPDAAAVLRYPHSTVPRPMKVHKPISQQHATPIMDLDDLIDTGVPSPPPPRDVATVPTVTPPRIVMATLWVAPDAMAHGPADADAVVAAIEAISADLDRVHVPVPAKLLIPLAWAYRSHDRAAAFARRRGIPLNAIYYAGLLPMLDVATATQLMLETGVVRTREFDHVAGMHADSVEEVWEMMHRVDPAVQQGSVSTVPWTSRLLANYIATLLRHQDREAMQMLAQRLRAPNLSSLQGEATIATTLATCHAVWRYPDAMRTESIAQIHRLYAAIGETINPMTLNAFLQRVTDPRELEWLVLVAIDTKHTASAWWQYVQLKQRFPRFAPSRTTYARLLELARAQRKVATARALLEDIRMAGIEPDAALYTAMLWVCDYDHCALEVIFQEIRRRLPDALPAAMPAYLSLLLRHQMIPRAWAILDYMATSRYGYPPITPAVLDECVHRASMQPALNRTLLARLVDQHPMFGGAPLALLSAPSLERLLLSATRHILHSSDPPRLRDAECLLQQVAHLQREGVAISLAVWLAIVRVFTALGSPTGVRHVEAVAPPTLYGVPIGPNLADPATTAALSQWIPLMAQQQNAMAVIRTLETWSVTPATADEYARLAAQAAALVFQDRKAPAEVINAANALLARADAHRCMNQVFISTCINGLARAVSRLNTDPESVEARLVDLLQRVPPAQTEPHVWGSAFKLCNRARLASRGHALWQQMPSALVVVDAIAGAGIELMGRLDKAPESAARVDEIMATYLCNTRVWQVPVIETYLEMLLRANRIALAIDVFHCLCRPEFEAAQGWRPRTKTIASVSPLLRTGSLDDARVVLAYIASRSPRLTQSYHASASVTHADHWELQLFEEEEEEAAAAPAEADAVESPAASVPSSSSPQETYITKEMLSDAPTDPTSKFQRELKASYATGIVYPSTYVAWPELASLAVDPTCVYQKADIEELLIRLALRHPPDARGSRALGRSTLSDRVGWGLNPGTDAALVLPDPAAPHMDLETQMPLPRNRPMAWHLPAYGLKLMAQAEAQRPDVEAKISIQRPLASRPAVRIAVPGEPTANVNAI</sequence>
<reference evidence="2" key="3">
    <citation type="submission" date="2018-08" db="EMBL/GenBank/DDBJ databases">
        <title>Leveraging single-cell genomics to expand the Fungal Tree of Life.</title>
        <authorList>
            <consortium name="DOE Joint Genome Institute"/>
            <person name="Ahrendt S.R."/>
            <person name="Quandt C.A."/>
            <person name="Ciobanu D."/>
            <person name="Clum A."/>
            <person name="Salamov A."/>
            <person name="Andreopoulos B."/>
            <person name="Cheng J.-F."/>
            <person name="Woyke T."/>
            <person name="Pelin A."/>
            <person name="Henrissat B."/>
            <person name="Reynolds N."/>
            <person name="Benny G.L."/>
            <person name="Smith M.E."/>
            <person name="James T.Y."/>
            <person name="Grigoriev I.V."/>
        </authorList>
    </citation>
    <scope>NUCLEOTIDE SEQUENCE</scope>
    <source>
        <strain evidence="2">ATCC 52028</strain>
    </source>
</reference>
<keyword evidence="5" id="KW-1185">Reference proteome</keyword>
<reference evidence="4 5" key="1">
    <citation type="journal article" date="2018" name="Nat. Microbiol.">
        <title>Leveraging single-cell genomics to expand the fungal tree of life.</title>
        <authorList>
            <person name="Ahrendt S.R."/>
            <person name="Quandt C.A."/>
            <person name="Ciobanu D."/>
            <person name="Clum A."/>
            <person name="Salamov A."/>
            <person name="Andreopoulos B."/>
            <person name="Cheng J.F."/>
            <person name="Woyke T."/>
            <person name="Pelin A."/>
            <person name="Henrissat B."/>
            <person name="Reynolds N.K."/>
            <person name="Benny G.L."/>
            <person name="Smith M.E."/>
            <person name="James T.Y."/>
            <person name="Grigoriev I.V."/>
        </authorList>
    </citation>
    <scope>NUCLEOTIDE SEQUENCE [LARGE SCALE GENOMIC DNA]</scope>
    <source>
        <strain evidence="4 5">ATCC 52028</strain>
    </source>
</reference>
<gene>
    <name evidence="2" type="ORF">CAUPRSCDRAFT_10489</name>
    <name evidence="3" type="ORF">CXG81DRAFT_16266</name>
</gene>
<evidence type="ECO:0000313" key="5">
    <source>
        <dbReference type="Proteomes" id="UP000274922"/>
    </source>
</evidence>
<dbReference type="EMBL" id="ML009151">
    <property type="protein sequence ID" value="RKO97870.1"/>
    <property type="molecule type" value="Genomic_DNA"/>
</dbReference>